<proteinExistence type="predicted"/>
<dbReference type="EMBL" id="SLUN01000009">
    <property type="protein sequence ID" value="TCL70792.1"/>
    <property type="molecule type" value="Genomic_DNA"/>
</dbReference>
<name>A0A4R1RXT6_HYDET</name>
<dbReference type="Pfam" id="PF06686">
    <property type="entry name" value="SpoIIIAC"/>
    <property type="match status" value="2"/>
</dbReference>
<comment type="caution">
    <text evidence="2">The sequence shown here is derived from an EMBL/GenBank/DDBJ whole genome shotgun (WGS) entry which is preliminary data.</text>
</comment>
<evidence type="ECO:0000256" key="1">
    <source>
        <dbReference type="SAM" id="Phobius"/>
    </source>
</evidence>
<keyword evidence="1" id="KW-1133">Transmembrane helix</keyword>
<dbReference type="AlphaFoldDB" id="A0A4R1RXT6"/>
<feature type="transmembrane region" description="Helical" evidence="1">
    <location>
        <begin position="32"/>
        <end position="54"/>
    </location>
</feature>
<sequence>MNFLAILGFSLIITILLVMVRRDRPELATLLSIAAAAIILLALLQGIQVILATFESMALKTRMNIAYLKEIIKIVGFAYLAGFGSQICRDAGEHGMATKIELAGKIMILLTGLPIMFSVLNLVLKFF</sequence>
<keyword evidence="3" id="KW-1185">Reference proteome</keyword>
<dbReference type="InterPro" id="IPR025664">
    <property type="entry name" value="Spore_III_AC/AD"/>
</dbReference>
<organism evidence="2 3">
    <name type="scientific">Hydrogenispora ethanolica</name>
    <dbReference type="NCBI Taxonomy" id="1082276"/>
    <lineage>
        <taxon>Bacteria</taxon>
        <taxon>Bacillati</taxon>
        <taxon>Bacillota</taxon>
        <taxon>Hydrogenispora</taxon>
    </lineage>
</organism>
<keyword evidence="1" id="KW-0812">Transmembrane</keyword>
<accession>A0A4R1RXT6</accession>
<feature type="transmembrane region" description="Helical" evidence="1">
    <location>
        <begin position="66"/>
        <end position="86"/>
    </location>
</feature>
<dbReference type="OrthoDB" id="1682150at2"/>
<gene>
    <name evidence="2" type="ORF">EDC14_1009110</name>
</gene>
<dbReference type="NCBIfam" id="TIGR02849">
    <property type="entry name" value="spore_III_AD"/>
    <property type="match status" value="1"/>
</dbReference>
<evidence type="ECO:0000313" key="2">
    <source>
        <dbReference type="EMBL" id="TCL70792.1"/>
    </source>
</evidence>
<reference evidence="2 3" key="1">
    <citation type="submission" date="2019-03" db="EMBL/GenBank/DDBJ databases">
        <title>Genomic Encyclopedia of Type Strains, Phase IV (KMG-IV): sequencing the most valuable type-strain genomes for metagenomic binning, comparative biology and taxonomic classification.</title>
        <authorList>
            <person name="Goeker M."/>
        </authorList>
    </citation>
    <scope>NUCLEOTIDE SEQUENCE [LARGE SCALE GENOMIC DNA]</scope>
    <source>
        <strain evidence="2 3">LX-B</strain>
    </source>
</reference>
<feature type="transmembrane region" description="Helical" evidence="1">
    <location>
        <begin position="106"/>
        <end position="124"/>
    </location>
</feature>
<evidence type="ECO:0000313" key="3">
    <source>
        <dbReference type="Proteomes" id="UP000295008"/>
    </source>
</evidence>
<dbReference type="Proteomes" id="UP000295008">
    <property type="component" value="Unassembled WGS sequence"/>
</dbReference>
<protein>
    <submittedName>
        <fullName evidence="2">Stage III sporulation protein AD</fullName>
    </submittedName>
</protein>
<keyword evidence="1" id="KW-0472">Membrane</keyword>
<dbReference type="InterPro" id="IPR014211">
    <property type="entry name" value="Spore_III_AD"/>
</dbReference>
<dbReference type="RefSeq" id="WP_132014064.1">
    <property type="nucleotide sequence ID" value="NZ_SLUN01000009.1"/>
</dbReference>